<sequence>MGITLAQLEIYSKIDYRVQLLKERLGVDSYEGFVKALYRDLDWCVEKVQNEKKYLQPDNNGEDRISAFIRNSLEGLMYYADAKFVAGGNTDLTIKSFNGQFQWIGEAKLVDSVNNSHIWGGFLQLAKRYTNGDETNGGILIYIFASDAKSLMRKYKEYTTTKKGYNFTYEDCKTRLAGGFYSTHKHHSSGLDFKTRHIPVILHYNPEK</sequence>
<evidence type="ECO:0000313" key="1">
    <source>
        <dbReference type="EMBL" id="MBS9525978.1"/>
    </source>
</evidence>
<dbReference type="AlphaFoldDB" id="A0AAP2CJR3"/>
<organism evidence="1 2">
    <name type="scientific">Litoribacter ruber</name>
    <dbReference type="NCBI Taxonomy" id="702568"/>
    <lineage>
        <taxon>Bacteria</taxon>
        <taxon>Pseudomonadati</taxon>
        <taxon>Bacteroidota</taxon>
        <taxon>Cytophagia</taxon>
        <taxon>Cytophagales</taxon>
        <taxon>Cyclobacteriaceae</taxon>
        <taxon>Litoribacter</taxon>
    </lineage>
</organism>
<keyword evidence="2" id="KW-1185">Reference proteome</keyword>
<proteinExistence type="predicted"/>
<dbReference type="EMBL" id="JAHCMY010000028">
    <property type="protein sequence ID" value="MBS9525978.1"/>
    <property type="molecule type" value="Genomic_DNA"/>
</dbReference>
<name>A0AAP2CJR3_9BACT</name>
<protein>
    <recommendedName>
        <fullName evidence="3">Restriction endonuclease</fullName>
    </recommendedName>
</protein>
<gene>
    <name evidence="1" type="ORF">KI659_18300</name>
</gene>
<reference evidence="1 2" key="1">
    <citation type="submission" date="2021-05" db="EMBL/GenBank/DDBJ databases">
        <authorList>
            <person name="Zhang Z.D."/>
            <person name="Osman G."/>
        </authorList>
    </citation>
    <scope>NUCLEOTIDE SEQUENCE [LARGE SCALE GENOMIC DNA]</scope>
    <source>
        <strain evidence="1 2">KCTC 32217</strain>
    </source>
</reference>
<dbReference type="Proteomes" id="UP001319104">
    <property type="component" value="Unassembled WGS sequence"/>
</dbReference>
<accession>A0AAP2CJR3</accession>
<evidence type="ECO:0008006" key="3">
    <source>
        <dbReference type="Google" id="ProtNLM"/>
    </source>
</evidence>
<comment type="caution">
    <text evidence="1">The sequence shown here is derived from an EMBL/GenBank/DDBJ whole genome shotgun (WGS) entry which is preliminary data.</text>
</comment>
<evidence type="ECO:0000313" key="2">
    <source>
        <dbReference type="Proteomes" id="UP001319104"/>
    </source>
</evidence>
<dbReference type="RefSeq" id="WP_213946837.1">
    <property type="nucleotide sequence ID" value="NZ_JAHCMY010000028.1"/>
</dbReference>